<name>A0A507CM72_9FUNG</name>
<feature type="region of interest" description="Disordered" evidence="2">
    <location>
        <begin position="45"/>
        <end position="118"/>
    </location>
</feature>
<feature type="coiled-coil region" evidence="1">
    <location>
        <begin position="656"/>
        <end position="787"/>
    </location>
</feature>
<dbReference type="InterPro" id="IPR035699">
    <property type="entry name" value="AAA_6"/>
</dbReference>
<feature type="coiled-coil region" evidence="1">
    <location>
        <begin position="492"/>
        <end position="526"/>
    </location>
</feature>
<feature type="coiled-coil region" evidence="1">
    <location>
        <begin position="842"/>
        <end position="947"/>
    </location>
</feature>
<feature type="compositionally biased region" description="Polar residues" evidence="2">
    <location>
        <begin position="95"/>
        <end position="104"/>
    </location>
</feature>
<comment type="caution">
    <text evidence="4">The sequence shown here is derived from an EMBL/GenBank/DDBJ whole genome shotgun (WGS) entry which is preliminary data.</text>
</comment>
<feature type="domain" description="Dynein heavy chain hydrolytic ATP-binding dynein motor region" evidence="3">
    <location>
        <begin position="1"/>
        <end position="37"/>
    </location>
</feature>
<evidence type="ECO:0000259" key="3">
    <source>
        <dbReference type="Pfam" id="PF12774"/>
    </source>
</evidence>
<evidence type="ECO:0000256" key="2">
    <source>
        <dbReference type="SAM" id="MobiDB-lite"/>
    </source>
</evidence>
<sequence length="1026" mass="114884">MLFSEGFENAKVLAGKVVNLYKLCSEPLSQQDHYDFAQVPRFDSRSSIEHRDDRKARRPVPPHVMITNRPARDARDPMQFQLHGSPKRLAPPSTPRSQKPSRGSSLPVAPASPLHGHSSAIAASGTMMSIASSRATTPRPTTNASASLGGVVVVKAKPVSTPSPHHVLVLHHLEQSQPSAPAPALAPTSSAPSPSIPRAAQRPVLRSNASSASLASVASEATTAQELTLAEVVDTWVAQSRSTFLVPAAQKESFFTHSVHPTVQPTTSLFMSAAQGAAPRDEISLVPIASNLGPAPISPSPSDNAIAGATLHKPSTRSSSSPPNALEIPRTSSSSVSKTHASSTLKSRNIVQAVSSMTSTILDQPPSDPQLAVNPESMQKHENQRFNSTETLVDEWRPSLQDLPPIPATPSAQVLDDEASPEPSVTELATATITDDAANKRVDRILDFLKRVEEEDAVRTTQPSAPGLVSAEVTSKPPPASAAVFDSVKAKIMGQQLEIEEKSRTLAALKKELKKLKDLNKDQLAQSRKDLKSKLILQRKEYETIVKRHLAFVDKLLAEKEDLSKRCESLSEEVRNLDKQFQARIASMEETQSRELVRQKDIWAQGEKMKREKWVAEKTRQIKDATVRGLEPEIQRMLAQHKAAIRALEEKHAGDLARERAQIAESQNRISESLRDRLAEERRKACEEEREFARQRFQKMLEREEMEHATARRKLVAEWDEQRTQIMENAKEERRALEQLMRQKEEESRRTTEVERASSTLALEEARRKASQEMSQLRERLAVEKEEWQSQLISKFEADFRNREKLLREKLVRERDLELEHVIARLESETSSTSSDAFRRHRMEIERIKSEAADQVRELRDQHAMAVDRVIAAQSAAKEAEERAKESERKAICAQDEARSKEVGLEKMRAELKRLRVDEETLASTIRRDFEDQLATLQSEVKSLGDQFATQSSQMEVLRRKHGHELELVGKEKDEALAKLEARVHKTIQTKDEIITSLRSQVEDMSIRSTHLEKLMEKQREELLAA</sequence>
<dbReference type="GO" id="GO:0005524">
    <property type="term" value="F:ATP binding"/>
    <property type="evidence" value="ECO:0007669"/>
    <property type="project" value="InterPro"/>
</dbReference>
<feature type="region of interest" description="Disordered" evidence="2">
    <location>
        <begin position="296"/>
        <end position="385"/>
    </location>
</feature>
<feature type="region of interest" description="Disordered" evidence="2">
    <location>
        <begin position="457"/>
        <end position="480"/>
    </location>
</feature>
<organism evidence="4 5">
    <name type="scientific">Synchytrium endobioticum</name>
    <dbReference type="NCBI Taxonomy" id="286115"/>
    <lineage>
        <taxon>Eukaryota</taxon>
        <taxon>Fungi</taxon>
        <taxon>Fungi incertae sedis</taxon>
        <taxon>Chytridiomycota</taxon>
        <taxon>Chytridiomycota incertae sedis</taxon>
        <taxon>Chytridiomycetes</taxon>
        <taxon>Synchytriales</taxon>
        <taxon>Synchytriaceae</taxon>
        <taxon>Synchytrium</taxon>
    </lineage>
</organism>
<dbReference type="GO" id="GO:0035735">
    <property type="term" value="P:intraciliary transport involved in cilium assembly"/>
    <property type="evidence" value="ECO:0007669"/>
    <property type="project" value="InterPro"/>
</dbReference>
<dbReference type="VEuPathDB" id="FungiDB:SeMB42_g05266"/>
<dbReference type="PANTHER" id="PTHR31540">
    <property type="entry name" value="CENTROSOMAL PROTEIN OF 131 KDA"/>
    <property type="match status" value="1"/>
</dbReference>
<dbReference type="Pfam" id="PF12774">
    <property type="entry name" value="AAA_6"/>
    <property type="match status" value="1"/>
</dbReference>
<reference evidence="4 5" key="1">
    <citation type="journal article" date="2019" name="Sci. Rep.">
        <title>Comparative genomics of chytrid fungi reveal insights into the obligate biotrophic and pathogenic lifestyle of Synchytrium endobioticum.</title>
        <authorList>
            <person name="van de Vossenberg B.T.L.H."/>
            <person name="Warris S."/>
            <person name="Nguyen H.D.T."/>
            <person name="van Gent-Pelzer M.P.E."/>
            <person name="Joly D.L."/>
            <person name="van de Geest H.C."/>
            <person name="Bonants P.J.M."/>
            <person name="Smith D.S."/>
            <person name="Levesque C.A."/>
            <person name="van der Lee T.A.J."/>
        </authorList>
    </citation>
    <scope>NUCLEOTIDE SEQUENCE [LARGE SCALE GENOMIC DNA]</scope>
    <source>
        <strain evidence="4 5">LEV6574</strain>
    </source>
</reference>
<evidence type="ECO:0000256" key="1">
    <source>
        <dbReference type="SAM" id="Coils"/>
    </source>
</evidence>
<gene>
    <name evidence="4" type="ORF">SeLEV6574_g07069</name>
</gene>
<evidence type="ECO:0000313" key="4">
    <source>
        <dbReference type="EMBL" id="TPX39655.1"/>
    </source>
</evidence>
<dbReference type="Proteomes" id="UP000320475">
    <property type="component" value="Unassembled WGS sequence"/>
</dbReference>
<protein>
    <recommendedName>
        <fullName evidence="3">Dynein heavy chain hydrolytic ATP-binding dynein motor region domain-containing protein</fullName>
    </recommendedName>
</protein>
<keyword evidence="1" id="KW-0175">Coiled coil</keyword>
<dbReference type="PANTHER" id="PTHR31540:SF1">
    <property type="entry name" value="CENTROSOMAL PROTEIN OF 131 KDA"/>
    <property type="match status" value="1"/>
</dbReference>
<feature type="compositionally biased region" description="Low complexity" evidence="2">
    <location>
        <begin position="176"/>
        <end position="200"/>
    </location>
</feature>
<proteinExistence type="predicted"/>
<dbReference type="GO" id="GO:0005929">
    <property type="term" value="C:cilium"/>
    <property type="evidence" value="ECO:0007669"/>
    <property type="project" value="GOC"/>
</dbReference>
<feature type="region of interest" description="Disordered" evidence="2">
    <location>
        <begin position="176"/>
        <end position="202"/>
    </location>
</feature>
<dbReference type="InterPro" id="IPR030465">
    <property type="entry name" value="CEP131"/>
</dbReference>
<feature type="coiled-coil region" evidence="1">
    <location>
        <begin position="553"/>
        <end position="580"/>
    </location>
</feature>
<feature type="compositionally biased region" description="Polar residues" evidence="2">
    <location>
        <begin position="345"/>
        <end position="362"/>
    </location>
</feature>
<dbReference type="Gene3D" id="1.10.8.710">
    <property type="match status" value="1"/>
</dbReference>
<feature type="compositionally biased region" description="Basic and acidic residues" evidence="2">
    <location>
        <begin position="45"/>
        <end position="55"/>
    </location>
</feature>
<accession>A0A507CM72</accession>
<evidence type="ECO:0000313" key="5">
    <source>
        <dbReference type="Proteomes" id="UP000320475"/>
    </source>
</evidence>
<dbReference type="OrthoDB" id="197735at2759"/>
<dbReference type="AlphaFoldDB" id="A0A507CM72"/>
<dbReference type="InterPro" id="IPR043157">
    <property type="entry name" value="Dynein_AAA1S"/>
</dbReference>
<dbReference type="EMBL" id="QEAM01000457">
    <property type="protein sequence ID" value="TPX39655.1"/>
    <property type="molecule type" value="Genomic_DNA"/>
</dbReference>
<feature type="compositionally biased region" description="Low complexity" evidence="2">
    <location>
        <begin position="331"/>
        <end position="344"/>
    </location>
</feature>